<evidence type="ECO:0000256" key="4">
    <source>
        <dbReference type="ARBA" id="ARBA00022525"/>
    </source>
</evidence>
<dbReference type="GO" id="GO:0005576">
    <property type="term" value="C:extracellular region"/>
    <property type="evidence" value="ECO:0007669"/>
    <property type="project" value="UniProtKB-SubCell"/>
</dbReference>
<keyword evidence="5 7" id="KW-0732">Signal</keyword>
<proteinExistence type="inferred from homology"/>
<dbReference type="GO" id="GO:0043657">
    <property type="term" value="C:host cell"/>
    <property type="evidence" value="ECO:0007669"/>
    <property type="project" value="UniProtKB-SubCell"/>
</dbReference>
<name>A0A0W8C2L3_PHYNI</name>
<dbReference type="AlphaFoldDB" id="A0A0W8C2L3"/>
<feature type="chain" id="PRO_5006940016" evidence="7">
    <location>
        <begin position="19"/>
        <end position="341"/>
    </location>
</feature>
<evidence type="ECO:0000259" key="8">
    <source>
        <dbReference type="Pfam" id="PF18634"/>
    </source>
</evidence>
<comment type="caution">
    <text evidence="10">The sequence shown here is derived from an EMBL/GenBank/DDBJ whole genome shotgun (WGS) entry which is preliminary data.</text>
</comment>
<dbReference type="Pfam" id="PF22748">
    <property type="entry name" value="PexRD54_WY"/>
    <property type="match status" value="1"/>
</dbReference>
<dbReference type="InterPro" id="IPR040786">
    <property type="entry name" value="RXLR_WY"/>
</dbReference>
<evidence type="ECO:0000259" key="9">
    <source>
        <dbReference type="Pfam" id="PF22748"/>
    </source>
</evidence>
<keyword evidence="4" id="KW-0964">Secreted</keyword>
<evidence type="ECO:0000313" key="10">
    <source>
        <dbReference type="EMBL" id="KUF78329.1"/>
    </source>
</evidence>
<evidence type="ECO:0000256" key="2">
    <source>
        <dbReference type="ARBA" id="ARBA00004613"/>
    </source>
</evidence>
<organism evidence="10 11">
    <name type="scientific">Phytophthora nicotianae</name>
    <name type="common">Potato buckeye rot agent</name>
    <name type="synonym">Phytophthora parasitica</name>
    <dbReference type="NCBI Taxonomy" id="4792"/>
    <lineage>
        <taxon>Eukaryota</taxon>
        <taxon>Sar</taxon>
        <taxon>Stramenopiles</taxon>
        <taxon>Oomycota</taxon>
        <taxon>Peronosporomycetes</taxon>
        <taxon>Peronosporales</taxon>
        <taxon>Peronosporaceae</taxon>
        <taxon>Phytophthora</taxon>
    </lineage>
</organism>
<evidence type="ECO:0000256" key="6">
    <source>
        <dbReference type="ARBA" id="ARBA00023026"/>
    </source>
</evidence>
<comment type="subcellular location">
    <subcellularLocation>
        <location evidence="1">Host cell</location>
    </subcellularLocation>
    <subcellularLocation>
        <location evidence="2">Secreted</location>
    </subcellularLocation>
</comment>
<evidence type="ECO:0000256" key="7">
    <source>
        <dbReference type="SAM" id="SignalP"/>
    </source>
</evidence>
<evidence type="ECO:0000256" key="1">
    <source>
        <dbReference type="ARBA" id="ARBA00004340"/>
    </source>
</evidence>
<dbReference type="EMBL" id="LNFO01005351">
    <property type="protein sequence ID" value="KUF78329.1"/>
    <property type="molecule type" value="Genomic_DNA"/>
</dbReference>
<dbReference type="OrthoDB" id="126955at2759"/>
<comment type="similarity">
    <text evidence="3">Belongs to the RxLR effector family.</text>
</comment>
<feature type="domain" description="RXLR phytopathogen effector protein WY-domain" evidence="8">
    <location>
        <begin position="131"/>
        <end position="179"/>
    </location>
</feature>
<dbReference type="Proteomes" id="UP000052943">
    <property type="component" value="Unassembled WGS sequence"/>
</dbReference>
<feature type="domain" description="RxLR effector PexRD54 WY" evidence="9">
    <location>
        <begin position="193"/>
        <end position="231"/>
    </location>
</feature>
<gene>
    <name evidence="10" type="ORF">AM587_10001471</name>
</gene>
<sequence>MHARFFLILLLLVSGCFALNRTWMKGLDQPGANRLFESSLSSESKEPALKRPLNSYGRSNGDNIKVAGELMEARTGITGLPTFEKYLLRIATKMQMTPERAFERFVLVKRFSGEMENNKGLILWLQYANVYRTTRGELLLGNKKIYELLRQSNSEEELATLFHSLRQVSGMENFADEMQIFMILSSASSRKLANEAWLKSQETPQEVYRILKLRDEGLDSSPLFLQWLRYIKLYKAHAEKDLPPNLQPFADLQALEFLMKEKRSVLKIGTLLHTVKGIEDLNVLATNLQLQLFNHWKQLKITPEKLQDLLDDSFHIITFSKSGPGRSDVQKLESLLQLLRC</sequence>
<reference evidence="10 11" key="1">
    <citation type="submission" date="2015-11" db="EMBL/GenBank/DDBJ databases">
        <title>Genomes and virulence difference between two physiological races of Phytophthora nicotianae.</title>
        <authorList>
            <person name="Liu H."/>
            <person name="Ma X."/>
            <person name="Yu H."/>
            <person name="Fang D."/>
            <person name="Li Y."/>
            <person name="Wang X."/>
            <person name="Wang W."/>
            <person name="Dong Y."/>
            <person name="Xiao B."/>
        </authorList>
    </citation>
    <scope>NUCLEOTIDE SEQUENCE [LARGE SCALE GENOMIC DNA]</scope>
    <source>
        <strain evidence="11">race 0</strain>
    </source>
</reference>
<evidence type="ECO:0000256" key="3">
    <source>
        <dbReference type="ARBA" id="ARBA00010400"/>
    </source>
</evidence>
<protein>
    <submittedName>
        <fullName evidence="10">Uncharacterized protein</fullName>
    </submittedName>
</protein>
<dbReference type="InterPro" id="IPR054463">
    <property type="entry name" value="PexRD54_WY"/>
</dbReference>
<feature type="signal peptide" evidence="7">
    <location>
        <begin position="1"/>
        <end position="18"/>
    </location>
</feature>
<evidence type="ECO:0000313" key="11">
    <source>
        <dbReference type="Proteomes" id="UP000052943"/>
    </source>
</evidence>
<dbReference type="PROSITE" id="PS51257">
    <property type="entry name" value="PROKAR_LIPOPROTEIN"/>
    <property type="match status" value="1"/>
</dbReference>
<accession>A0A0W8C2L3</accession>
<keyword evidence="6" id="KW-0843">Virulence</keyword>
<dbReference type="Pfam" id="PF18634">
    <property type="entry name" value="RXLR_WY"/>
    <property type="match status" value="1"/>
</dbReference>
<evidence type="ECO:0000256" key="5">
    <source>
        <dbReference type="ARBA" id="ARBA00022729"/>
    </source>
</evidence>